<protein>
    <recommendedName>
        <fullName evidence="6">Terminase large subunit</fullName>
    </recommendedName>
</protein>
<dbReference type="InterPro" id="IPR046462">
    <property type="entry name" value="TerL_nuclease"/>
</dbReference>
<evidence type="ECO:0000259" key="3">
    <source>
        <dbReference type="Pfam" id="PF20441"/>
    </source>
</evidence>
<dbReference type="InterPro" id="IPR027417">
    <property type="entry name" value="P-loop_NTPase"/>
</dbReference>
<dbReference type="GO" id="GO:0004519">
    <property type="term" value="F:endonuclease activity"/>
    <property type="evidence" value="ECO:0007669"/>
    <property type="project" value="InterPro"/>
</dbReference>
<dbReference type="OrthoDB" id="9760250at2"/>
<evidence type="ECO:0000313" key="4">
    <source>
        <dbReference type="EMBL" id="PXY01405.1"/>
    </source>
</evidence>
<proteinExistence type="predicted"/>
<accession>A0A2V3ZXJ3</accession>
<evidence type="ECO:0000313" key="5">
    <source>
        <dbReference type="Proteomes" id="UP000248079"/>
    </source>
</evidence>
<organism evidence="4 5">
    <name type="scientific">Marinifilum breve</name>
    <dbReference type="NCBI Taxonomy" id="2184082"/>
    <lineage>
        <taxon>Bacteria</taxon>
        <taxon>Pseudomonadati</taxon>
        <taxon>Bacteroidota</taxon>
        <taxon>Bacteroidia</taxon>
        <taxon>Marinilabiliales</taxon>
        <taxon>Marinifilaceae</taxon>
    </lineage>
</organism>
<dbReference type="Pfam" id="PF03354">
    <property type="entry name" value="TerL_ATPase"/>
    <property type="match status" value="1"/>
</dbReference>
<dbReference type="AlphaFoldDB" id="A0A2V3ZXJ3"/>
<comment type="caution">
    <text evidence="4">The sequence shown here is derived from an EMBL/GenBank/DDBJ whole genome shotgun (WGS) entry which is preliminary data.</text>
</comment>
<evidence type="ECO:0000256" key="1">
    <source>
        <dbReference type="SAM" id="Phobius"/>
    </source>
</evidence>
<feature type="transmembrane region" description="Helical" evidence="1">
    <location>
        <begin position="71"/>
        <end position="89"/>
    </location>
</feature>
<dbReference type="EMBL" id="QFLI01000003">
    <property type="protein sequence ID" value="PXY01405.1"/>
    <property type="molecule type" value="Genomic_DNA"/>
</dbReference>
<feature type="domain" description="Terminase large subunit-like endonuclease" evidence="3">
    <location>
        <begin position="298"/>
        <end position="550"/>
    </location>
</feature>
<keyword evidence="1" id="KW-1133">Transmembrane helix</keyword>
<dbReference type="PANTHER" id="PTHR41287">
    <property type="match status" value="1"/>
</dbReference>
<name>A0A2V3ZXJ3_9BACT</name>
<keyword evidence="1" id="KW-0472">Membrane</keyword>
<dbReference type="Gene3D" id="3.40.50.300">
    <property type="entry name" value="P-loop containing nucleotide triphosphate hydrolases"/>
    <property type="match status" value="1"/>
</dbReference>
<dbReference type="RefSeq" id="WP_110360217.1">
    <property type="nucleotide sequence ID" value="NZ_QFLI01000003.1"/>
</dbReference>
<dbReference type="Proteomes" id="UP000248079">
    <property type="component" value="Unassembled WGS sequence"/>
</dbReference>
<dbReference type="InterPro" id="IPR005021">
    <property type="entry name" value="Terminase_largesu-like"/>
</dbReference>
<feature type="transmembrane region" description="Helical" evidence="1">
    <location>
        <begin position="101"/>
        <end position="124"/>
    </location>
</feature>
<dbReference type="PANTHER" id="PTHR41287:SF1">
    <property type="entry name" value="PROTEIN YMFN"/>
    <property type="match status" value="1"/>
</dbReference>
<feature type="domain" description="Terminase large subunit-like ATPase" evidence="2">
    <location>
        <begin position="75"/>
        <end position="259"/>
    </location>
</feature>
<dbReference type="Pfam" id="PF20441">
    <property type="entry name" value="TerL_nuclease"/>
    <property type="match status" value="1"/>
</dbReference>
<evidence type="ECO:0008006" key="6">
    <source>
        <dbReference type="Google" id="ProtNLM"/>
    </source>
</evidence>
<dbReference type="InterPro" id="IPR046461">
    <property type="entry name" value="TerL_ATPase"/>
</dbReference>
<keyword evidence="1" id="KW-0812">Transmembrane</keyword>
<gene>
    <name evidence="4" type="ORF">DF185_07935</name>
</gene>
<sequence length="573" mass="65900">MKYKQVGIERVDKYILGILDGSILASSSLKDMVDNFVELSNDEDIYFDTKWVQRILNAVEDNYRTVDNKKIILYPFQAFIVAGIHGWFYKLDNYRVVTEAFILMTRGGGKSFIAAILGIIAIMFPDRTDKEKAVVNIAANSKEQAGEVFKQAKDMCKYSVAKCRNAWKIPESEYNHQGVLKFKNTDGQMFCISADKKRNDGKNPSCFIYDEVWAAKDSKLKTALEFTAGKRENPLGIYISTAGDIMDGLLKEMYDSYKEELRNKTLPKSKFALIYDLDDEDKESWDKCIENRAVEKVHPLYIHERRVRNMYEKQLANCLKLASEQPEFKTKLLNIFVENSNTWIQAKKVKERSSKDFDLEDYRGCQCWIGLDLSSVSDLTAVSYLFYKDGQYAFKTDAYLPRVGFENVYNYQMFKTFADAGYLKLTPSSTVDYNYVATDIERMKNNYNLEVMAVLYDFSNSGGITPNLNNMGFHCVKHGQGFGHFSKPTKELERIIIDPTHNVLIEDNPLTRYCFKNVDLRSDHNGNVKPMRKNDKYKIDMVITMVQALSGYLHDLENGYVGDVSDNITVFAY</sequence>
<keyword evidence="5" id="KW-1185">Reference proteome</keyword>
<reference evidence="4 5" key="1">
    <citation type="submission" date="2018-05" db="EMBL/GenBank/DDBJ databases">
        <title>Marinifilum breve JC075T sp. nov., a marine bacterium isolated from Yongle Blue Hole in the South China Sea.</title>
        <authorList>
            <person name="Fu T."/>
        </authorList>
    </citation>
    <scope>NUCLEOTIDE SEQUENCE [LARGE SCALE GENOMIC DNA]</scope>
    <source>
        <strain evidence="4 5">JC075</strain>
    </source>
</reference>
<evidence type="ECO:0000259" key="2">
    <source>
        <dbReference type="Pfam" id="PF03354"/>
    </source>
</evidence>